<evidence type="ECO:0000256" key="4">
    <source>
        <dbReference type="ARBA" id="ARBA00022692"/>
    </source>
</evidence>
<dbReference type="GO" id="GO:0016410">
    <property type="term" value="F:N-acyltransferase activity"/>
    <property type="evidence" value="ECO:0007669"/>
    <property type="project" value="InterPro"/>
</dbReference>
<feature type="domain" description="CN hydrolase" evidence="9">
    <location>
        <begin position="206"/>
        <end position="447"/>
    </location>
</feature>
<dbReference type="HAMAP" id="MF_01148">
    <property type="entry name" value="Lnt"/>
    <property type="match status" value="1"/>
</dbReference>
<evidence type="ECO:0000256" key="8">
    <source>
        <dbReference type="SAM" id="Phobius"/>
    </source>
</evidence>
<accession>A0A6J6MM64</accession>
<dbReference type="GO" id="GO:0005886">
    <property type="term" value="C:plasma membrane"/>
    <property type="evidence" value="ECO:0007669"/>
    <property type="project" value="UniProtKB-SubCell"/>
</dbReference>
<dbReference type="Pfam" id="PF20154">
    <property type="entry name" value="LNT_N"/>
    <property type="match status" value="1"/>
</dbReference>
<dbReference type="EMBL" id="CAEZXB010000010">
    <property type="protein sequence ID" value="CAB4675390.1"/>
    <property type="molecule type" value="Genomic_DNA"/>
</dbReference>
<reference evidence="10" key="1">
    <citation type="submission" date="2020-05" db="EMBL/GenBank/DDBJ databases">
        <authorList>
            <person name="Chiriac C."/>
            <person name="Salcher M."/>
            <person name="Ghai R."/>
            <person name="Kavagutti S V."/>
        </authorList>
    </citation>
    <scope>NUCLEOTIDE SEQUENCE</scope>
</reference>
<feature type="transmembrane region" description="Helical" evidence="8">
    <location>
        <begin position="101"/>
        <end position="119"/>
    </location>
</feature>
<evidence type="ECO:0000256" key="6">
    <source>
        <dbReference type="ARBA" id="ARBA00023136"/>
    </source>
</evidence>
<gene>
    <name evidence="10" type="ORF">UFOPK2342_00740</name>
</gene>
<keyword evidence="4 8" id="KW-0812">Transmembrane</keyword>
<proteinExistence type="inferred from homology"/>
<dbReference type="PROSITE" id="PS50263">
    <property type="entry name" value="CN_HYDROLASE"/>
    <property type="match status" value="1"/>
</dbReference>
<dbReference type="GO" id="GO:0042158">
    <property type="term" value="P:lipoprotein biosynthetic process"/>
    <property type="evidence" value="ECO:0007669"/>
    <property type="project" value="InterPro"/>
</dbReference>
<dbReference type="PANTHER" id="PTHR38686">
    <property type="entry name" value="APOLIPOPROTEIN N-ACYLTRANSFERASE"/>
    <property type="match status" value="1"/>
</dbReference>
<dbReference type="SUPFAM" id="SSF56317">
    <property type="entry name" value="Carbon-nitrogen hydrolase"/>
    <property type="match status" value="1"/>
</dbReference>
<dbReference type="CDD" id="cd07571">
    <property type="entry name" value="ALP_N-acyl_transferase"/>
    <property type="match status" value="1"/>
</dbReference>
<dbReference type="Gene3D" id="3.60.110.10">
    <property type="entry name" value="Carbon-nitrogen hydrolase"/>
    <property type="match status" value="1"/>
</dbReference>
<keyword evidence="2" id="KW-1003">Cell membrane</keyword>
<feature type="transmembrane region" description="Helical" evidence="8">
    <location>
        <begin position="74"/>
        <end position="94"/>
    </location>
</feature>
<feature type="transmembrane region" description="Helical" evidence="8">
    <location>
        <begin position="139"/>
        <end position="159"/>
    </location>
</feature>
<evidence type="ECO:0000256" key="7">
    <source>
        <dbReference type="ARBA" id="ARBA00023315"/>
    </source>
</evidence>
<dbReference type="InterPro" id="IPR004563">
    <property type="entry name" value="Apolipo_AcylTrfase"/>
</dbReference>
<dbReference type="InterPro" id="IPR036526">
    <property type="entry name" value="C-N_Hydrolase_sf"/>
</dbReference>
<name>A0A6J6MM64_9ZZZZ</name>
<evidence type="ECO:0000256" key="1">
    <source>
        <dbReference type="ARBA" id="ARBA00004651"/>
    </source>
</evidence>
<keyword evidence="7" id="KW-0012">Acyltransferase</keyword>
<dbReference type="PANTHER" id="PTHR38686:SF1">
    <property type="entry name" value="APOLIPOPROTEIN N-ACYLTRANSFERASE"/>
    <property type="match status" value="1"/>
</dbReference>
<feature type="transmembrane region" description="Helical" evidence="8">
    <location>
        <begin position="171"/>
        <end position="190"/>
    </location>
</feature>
<evidence type="ECO:0000256" key="3">
    <source>
        <dbReference type="ARBA" id="ARBA00022679"/>
    </source>
</evidence>
<evidence type="ECO:0000313" key="10">
    <source>
        <dbReference type="EMBL" id="CAB4675390.1"/>
    </source>
</evidence>
<keyword evidence="5 8" id="KW-1133">Transmembrane helix</keyword>
<organism evidence="10">
    <name type="scientific">freshwater metagenome</name>
    <dbReference type="NCBI Taxonomy" id="449393"/>
    <lineage>
        <taxon>unclassified sequences</taxon>
        <taxon>metagenomes</taxon>
        <taxon>ecological metagenomes</taxon>
    </lineage>
</organism>
<dbReference type="NCBIfam" id="TIGR00546">
    <property type="entry name" value="lnt"/>
    <property type="match status" value="1"/>
</dbReference>
<dbReference type="InterPro" id="IPR045378">
    <property type="entry name" value="LNT_N"/>
</dbReference>
<dbReference type="AlphaFoldDB" id="A0A6J6MM64"/>
<comment type="subcellular location">
    <subcellularLocation>
        <location evidence="1">Cell membrane</location>
        <topology evidence="1">Multi-pass membrane protein</topology>
    </subcellularLocation>
</comment>
<protein>
    <submittedName>
        <fullName evidence="10">Unannotated protein</fullName>
    </submittedName>
</protein>
<sequence length="489" mass="52774">MKNRSISAALSIVAGSALSFAFAPWYLWWLVPLGLALIFAVARREPVRAYQYVFLSTLTLEVIHLHWTSVYVGSAPWLVLALGEAIFFTLPFLLWRSGSRWGFLTSWIAGEWLIARAPYGGFGWSRIGYIGNGPTLNLAFWGGPTLIVIANVLLAFLLYQIFLAFSRGERLRGVSTSLLIALSLLLLPLVPMAKAENVAGITLSGVQGNVPRLGLDFNAQREAVLRNHVRLTLDSPSLAQSDLVVWPENASDVDPLTQPAKKLIEETAHRLGIPILLGGVSRSAGSGLRNISLWVDPTTGVENSSIYTKRHLAPFGEYLPLRGIAELMTPAAKRIEDMSPGAAEVRYRVSGATLAPVICFEVLDDPLLKEKSAGAGVLVIQTNSATFGTTPESLQQLAISRMRSIEHGRPILSISTSGVSAFITSDGRITHQTDIFAPAVITQEIFPELAQSPSDAIPGGSANTLTGGVVLAGLLVGTVRRKRASGLWY</sequence>
<keyword evidence="3" id="KW-0808">Transferase</keyword>
<dbReference type="Pfam" id="PF00795">
    <property type="entry name" value="CN_hydrolase"/>
    <property type="match status" value="1"/>
</dbReference>
<keyword evidence="6 8" id="KW-0472">Membrane</keyword>
<evidence type="ECO:0000259" key="9">
    <source>
        <dbReference type="PROSITE" id="PS50263"/>
    </source>
</evidence>
<evidence type="ECO:0000256" key="5">
    <source>
        <dbReference type="ARBA" id="ARBA00022989"/>
    </source>
</evidence>
<evidence type="ECO:0000256" key="2">
    <source>
        <dbReference type="ARBA" id="ARBA00022475"/>
    </source>
</evidence>
<dbReference type="InterPro" id="IPR003010">
    <property type="entry name" value="C-N_Hydrolase"/>
</dbReference>